<protein>
    <submittedName>
        <fullName evidence="1">HFL210Cp</fullName>
    </submittedName>
</protein>
<dbReference type="RefSeq" id="XP_017988642.1">
    <property type="nucleotide sequence ID" value="XM_018133232.1"/>
</dbReference>
<dbReference type="InterPro" id="IPR014841">
    <property type="entry name" value="Rad33"/>
</dbReference>
<dbReference type="Pfam" id="PF08730">
    <property type="entry name" value="Rad33"/>
    <property type="match status" value="2"/>
</dbReference>
<dbReference type="Proteomes" id="UP000243052">
    <property type="component" value="Chromosome vi"/>
</dbReference>
<dbReference type="EMBL" id="CP014246">
    <property type="protein sequence ID" value="AMD21646.1"/>
    <property type="molecule type" value="Genomic_DNA"/>
</dbReference>
<dbReference type="STRING" id="45286.A0A109UZQ5"/>
<evidence type="ECO:0000313" key="2">
    <source>
        <dbReference type="Proteomes" id="UP000243052"/>
    </source>
</evidence>
<name>A0A109UZQ5_9SACH</name>
<proteinExistence type="predicted"/>
<accession>A0A109UZQ5</accession>
<organism evidence="1 2">
    <name type="scientific">Eremothecium sinecaudum</name>
    <dbReference type="NCBI Taxonomy" id="45286"/>
    <lineage>
        <taxon>Eukaryota</taxon>
        <taxon>Fungi</taxon>
        <taxon>Dikarya</taxon>
        <taxon>Ascomycota</taxon>
        <taxon>Saccharomycotina</taxon>
        <taxon>Saccharomycetes</taxon>
        <taxon>Saccharomycetales</taxon>
        <taxon>Saccharomycetaceae</taxon>
        <taxon>Eremothecium</taxon>
    </lineage>
</organism>
<keyword evidence="2" id="KW-1185">Reference proteome</keyword>
<evidence type="ECO:0000313" key="1">
    <source>
        <dbReference type="EMBL" id="AMD21646.1"/>
    </source>
</evidence>
<reference evidence="1 2" key="1">
    <citation type="submission" date="2016-01" db="EMBL/GenBank/DDBJ databases">
        <title>Genome sequence of the yeast Holleya sinecauda.</title>
        <authorList>
            <person name="Dietrich F.S."/>
        </authorList>
    </citation>
    <scope>NUCLEOTIDE SEQUENCE [LARGE SCALE GENOMIC DNA]</scope>
    <source>
        <strain evidence="1 2">ATCC 58844</strain>
    </source>
</reference>
<gene>
    <name evidence="1" type="ORF">AW171_hschr63610</name>
</gene>
<dbReference type="AlphaFoldDB" id="A0A109UZQ5"/>
<sequence>MAKISYDSVSRFIEAKIPKDIEDEMLLAYSTCTDNQDDLTISDVSRFFKELHLPEEWYKLVDKQRICIDGTEVVDFEKLLSVTYRLLTFMDNERVIDDQWSLIVSYAGRLDRFPNTELRKQVLSLKDLQRCSSQLSMEPQQTLEMLACATEGRKVYITYLDFAYLLGKLGYLRY</sequence>
<dbReference type="OrthoDB" id="4085867at2759"/>
<dbReference type="GeneID" id="28724944"/>